<feature type="transmembrane region" description="Helical" evidence="1">
    <location>
        <begin position="47"/>
        <end position="68"/>
    </location>
</feature>
<reference evidence="2" key="1">
    <citation type="journal article" date="2022" name="IScience">
        <title>Evolution of zygomycete secretomes and the origins of terrestrial fungal ecologies.</title>
        <authorList>
            <person name="Chang Y."/>
            <person name="Wang Y."/>
            <person name="Mondo S."/>
            <person name="Ahrendt S."/>
            <person name="Andreopoulos W."/>
            <person name="Barry K."/>
            <person name="Beard J."/>
            <person name="Benny G.L."/>
            <person name="Blankenship S."/>
            <person name="Bonito G."/>
            <person name="Cuomo C."/>
            <person name="Desiro A."/>
            <person name="Gervers K.A."/>
            <person name="Hundley H."/>
            <person name="Kuo A."/>
            <person name="LaButti K."/>
            <person name="Lang B.F."/>
            <person name="Lipzen A."/>
            <person name="O'Donnell K."/>
            <person name="Pangilinan J."/>
            <person name="Reynolds N."/>
            <person name="Sandor L."/>
            <person name="Smith M.E."/>
            <person name="Tsang A."/>
            <person name="Grigoriev I.V."/>
            <person name="Stajich J.E."/>
            <person name="Spatafora J.W."/>
        </authorList>
    </citation>
    <scope>NUCLEOTIDE SEQUENCE</scope>
    <source>
        <strain evidence="2">RSA 2281</strain>
    </source>
</reference>
<protein>
    <submittedName>
        <fullName evidence="2">Uncharacterized protein</fullName>
    </submittedName>
</protein>
<sequence length="70" mass="8270">MPIIWFVQYSFSFLFFPFFHTHSNLTSFFFYQSYPLTFPLYINVPSLFTHCIIPLFGCIITSTILICIGK</sequence>
<keyword evidence="1" id="KW-0812">Transmembrane</keyword>
<reference evidence="2" key="2">
    <citation type="submission" date="2023-02" db="EMBL/GenBank/DDBJ databases">
        <authorList>
            <consortium name="DOE Joint Genome Institute"/>
            <person name="Mondo S.J."/>
            <person name="Chang Y."/>
            <person name="Wang Y."/>
            <person name="Ahrendt S."/>
            <person name="Andreopoulos W."/>
            <person name="Barry K."/>
            <person name="Beard J."/>
            <person name="Benny G.L."/>
            <person name="Blankenship S."/>
            <person name="Bonito G."/>
            <person name="Cuomo C."/>
            <person name="Desiro A."/>
            <person name="Gervers K.A."/>
            <person name="Hundley H."/>
            <person name="Kuo A."/>
            <person name="LaButti K."/>
            <person name="Lang B.F."/>
            <person name="Lipzen A."/>
            <person name="O'Donnell K."/>
            <person name="Pangilinan J."/>
            <person name="Reynolds N."/>
            <person name="Sandor L."/>
            <person name="Smith M.W."/>
            <person name="Tsang A."/>
            <person name="Grigoriev I.V."/>
            <person name="Stajich J.E."/>
            <person name="Spatafora J.W."/>
        </authorList>
    </citation>
    <scope>NUCLEOTIDE SEQUENCE</scope>
    <source>
        <strain evidence="2">RSA 2281</strain>
    </source>
</reference>
<accession>A0AAD5P759</accession>
<evidence type="ECO:0000256" key="1">
    <source>
        <dbReference type="SAM" id="Phobius"/>
    </source>
</evidence>
<organism evidence="2 3">
    <name type="scientific">Phascolomyces articulosus</name>
    <dbReference type="NCBI Taxonomy" id="60185"/>
    <lineage>
        <taxon>Eukaryota</taxon>
        <taxon>Fungi</taxon>
        <taxon>Fungi incertae sedis</taxon>
        <taxon>Mucoromycota</taxon>
        <taxon>Mucoromycotina</taxon>
        <taxon>Mucoromycetes</taxon>
        <taxon>Mucorales</taxon>
        <taxon>Lichtheimiaceae</taxon>
        <taxon>Phascolomyces</taxon>
    </lineage>
</organism>
<dbReference type="EMBL" id="JAIXMP010000059">
    <property type="protein sequence ID" value="KAI9244481.1"/>
    <property type="molecule type" value="Genomic_DNA"/>
</dbReference>
<dbReference type="Proteomes" id="UP001209540">
    <property type="component" value="Unassembled WGS sequence"/>
</dbReference>
<evidence type="ECO:0000313" key="2">
    <source>
        <dbReference type="EMBL" id="KAI9244481.1"/>
    </source>
</evidence>
<comment type="caution">
    <text evidence="2">The sequence shown here is derived from an EMBL/GenBank/DDBJ whole genome shotgun (WGS) entry which is preliminary data.</text>
</comment>
<keyword evidence="3" id="KW-1185">Reference proteome</keyword>
<evidence type="ECO:0000313" key="3">
    <source>
        <dbReference type="Proteomes" id="UP001209540"/>
    </source>
</evidence>
<name>A0AAD5P759_9FUNG</name>
<keyword evidence="1" id="KW-0472">Membrane</keyword>
<keyword evidence="1" id="KW-1133">Transmembrane helix</keyword>
<proteinExistence type="predicted"/>
<feature type="transmembrane region" description="Helical" evidence="1">
    <location>
        <begin position="12"/>
        <end position="31"/>
    </location>
</feature>
<gene>
    <name evidence="2" type="ORF">BDA99DRAFT_296466</name>
</gene>
<dbReference type="AlphaFoldDB" id="A0AAD5P759"/>